<reference evidence="2" key="1">
    <citation type="submission" date="2017-02" db="EMBL/GenBank/DDBJ databases">
        <authorList>
            <person name="Varghese N."/>
            <person name="Submissions S."/>
        </authorList>
    </citation>
    <scope>NUCLEOTIDE SEQUENCE [LARGE SCALE GENOMIC DNA]</scope>
    <source>
        <strain evidence="2">DSM 24967</strain>
    </source>
</reference>
<organism evidence="1 2">
    <name type="scientific">Parabacteroides chartae</name>
    <dbReference type="NCBI Taxonomy" id="1037355"/>
    <lineage>
        <taxon>Bacteria</taxon>
        <taxon>Pseudomonadati</taxon>
        <taxon>Bacteroidota</taxon>
        <taxon>Bacteroidia</taxon>
        <taxon>Bacteroidales</taxon>
        <taxon>Tannerellaceae</taxon>
        <taxon>Parabacteroides</taxon>
    </lineage>
</organism>
<evidence type="ECO:0000313" key="1">
    <source>
        <dbReference type="EMBL" id="SKB58898.1"/>
    </source>
</evidence>
<evidence type="ECO:0000313" key="2">
    <source>
        <dbReference type="Proteomes" id="UP000190852"/>
    </source>
</evidence>
<sequence length="82" mass="9547">MIFTCSGGFREAVCKLSGNIARYRALSGRWRTNRAKRGCAGRTFALLRNENKFYKPLKKQNKYGIILFFNQAQKHGERRSCR</sequence>
<proteinExistence type="predicted"/>
<dbReference type="Proteomes" id="UP000190852">
    <property type="component" value="Unassembled WGS sequence"/>
</dbReference>
<dbReference type="AlphaFoldDB" id="A0A1T5CHE8"/>
<keyword evidence="2" id="KW-1185">Reference proteome</keyword>
<dbReference type="EMBL" id="FUYQ01000012">
    <property type="protein sequence ID" value="SKB58898.1"/>
    <property type="molecule type" value="Genomic_DNA"/>
</dbReference>
<protein>
    <submittedName>
        <fullName evidence="1">Uncharacterized protein</fullName>
    </submittedName>
</protein>
<gene>
    <name evidence="1" type="ORF">SAMN05660349_01909</name>
</gene>
<accession>A0A1T5CHE8</accession>
<name>A0A1T5CHE8_9BACT</name>